<dbReference type="RefSeq" id="WP_053552330.1">
    <property type="nucleotide sequence ID" value="NZ_CP010802.1"/>
</dbReference>
<evidence type="ECO:0000256" key="3">
    <source>
        <dbReference type="ARBA" id="ARBA00022603"/>
    </source>
</evidence>
<dbReference type="SUPFAM" id="SSF52242">
    <property type="entry name" value="Cobalamin (vitamin B12)-binding domain"/>
    <property type="match status" value="1"/>
</dbReference>
<dbReference type="PROSITE" id="PS51332">
    <property type="entry name" value="B12_BINDING"/>
    <property type="match status" value="1"/>
</dbReference>
<dbReference type="InterPro" id="IPR020612">
    <property type="entry name" value="Methylthiotransferase_CS"/>
</dbReference>
<keyword evidence="3 11" id="KW-0489">Methyltransferase</keyword>
<evidence type="ECO:0000256" key="6">
    <source>
        <dbReference type="ARBA" id="ARBA00022723"/>
    </source>
</evidence>
<feature type="domain" description="Radical SAM core" evidence="10">
    <location>
        <begin position="182"/>
        <end position="397"/>
    </location>
</feature>
<dbReference type="GO" id="GO:0005829">
    <property type="term" value="C:cytosol"/>
    <property type="evidence" value="ECO:0007669"/>
    <property type="project" value="TreeGrafter"/>
</dbReference>
<evidence type="ECO:0000259" key="9">
    <source>
        <dbReference type="PROSITE" id="PS51332"/>
    </source>
</evidence>
<name>A0A0M4DHL0_9BACT</name>
<dbReference type="SFLD" id="SFLDS00029">
    <property type="entry name" value="Radical_SAM"/>
    <property type="match status" value="1"/>
</dbReference>
<dbReference type="EMBL" id="CP010802">
    <property type="protein sequence ID" value="ALC16295.1"/>
    <property type="molecule type" value="Genomic_DNA"/>
</dbReference>
<dbReference type="InterPro" id="IPR036724">
    <property type="entry name" value="Cobalamin-bd_sf"/>
</dbReference>
<keyword evidence="6" id="KW-0479">Metal-binding</keyword>
<evidence type="ECO:0000256" key="5">
    <source>
        <dbReference type="ARBA" id="ARBA00022691"/>
    </source>
</evidence>
<dbReference type="GO" id="GO:0046872">
    <property type="term" value="F:metal ion binding"/>
    <property type="evidence" value="ECO:0007669"/>
    <property type="project" value="UniProtKB-KW"/>
</dbReference>
<dbReference type="Pfam" id="PF02310">
    <property type="entry name" value="B12-binding"/>
    <property type="match status" value="1"/>
</dbReference>
<feature type="domain" description="B12-binding" evidence="9">
    <location>
        <begin position="8"/>
        <end position="136"/>
    </location>
</feature>
<dbReference type="PROSITE" id="PS51918">
    <property type="entry name" value="RADICAL_SAM"/>
    <property type="match status" value="1"/>
</dbReference>
<dbReference type="CDD" id="cd02068">
    <property type="entry name" value="radical_SAM_B12_BD"/>
    <property type="match status" value="1"/>
</dbReference>
<evidence type="ECO:0000313" key="12">
    <source>
        <dbReference type="Proteomes" id="UP000057158"/>
    </source>
</evidence>
<proteinExistence type="predicted"/>
<dbReference type="PANTHER" id="PTHR43409:SF7">
    <property type="entry name" value="BLL1977 PROTEIN"/>
    <property type="match status" value="1"/>
</dbReference>
<dbReference type="GO" id="GO:0051539">
    <property type="term" value="F:4 iron, 4 sulfur cluster binding"/>
    <property type="evidence" value="ECO:0007669"/>
    <property type="project" value="UniProtKB-KW"/>
</dbReference>
<dbReference type="KEGG" id="des:DSOUD_1516"/>
<dbReference type="InterPro" id="IPR006158">
    <property type="entry name" value="Cobalamin-bd"/>
</dbReference>
<sequence>MNVLLIHPPSANPLLDKVYMHEPLALEYLGAGLKEDGHEVEIFDARLEGSIEKAYHRFRPDIVGLTAFTSHVRIVKAMAENLKRLDPDLLVVIGGHHATVSPEDFNVHGIDLVVVGEGVQALREIARFAEAGENFSAIRGLGLVRAGAEILLTEARPYTPLDALPVPDRSLTRRHRKHYFSEWLQPLASIRTSLGCTSRCNFCALWPITGGKYLRRSVASVVDELKGIEEPNVFFCDDESMCDVRRMDALADAIDGAGLRKRYFLYARADTVVSCPELFIKWRKIGLAQVFIGMESFSDERLGRLNKGISIAQQRNAVRYLQDLGLIVYANFMVDTDFEKEDFARLTAHIRELELQHVGFSVLTPLPGTELYRQRRRELVTENPELFDMVHAVLPTRLPLSEFYSRMLDLYTKSLPLSQTVRSLARFGPLRIWKQLALLSSFSRYLKKAHLET</sequence>
<protein>
    <submittedName>
        <fullName evidence="11">Radical SAM protein/putative methyltransferase</fullName>
    </submittedName>
</protein>
<dbReference type="InterPro" id="IPR007197">
    <property type="entry name" value="rSAM"/>
</dbReference>
<dbReference type="InterPro" id="IPR006638">
    <property type="entry name" value="Elp3/MiaA/NifB-like_rSAM"/>
</dbReference>
<dbReference type="Pfam" id="PF04055">
    <property type="entry name" value="Radical_SAM"/>
    <property type="match status" value="1"/>
</dbReference>
<dbReference type="PATRIC" id="fig|1603606.3.peg.1649"/>
<gene>
    <name evidence="11" type="ORF">DSOUD_1516</name>
</gene>
<dbReference type="STRING" id="1603606.DSOUD_1516"/>
<evidence type="ECO:0000256" key="4">
    <source>
        <dbReference type="ARBA" id="ARBA00022679"/>
    </source>
</evidence>
<accession>A0A0M4DHL0</accession>
<dbReference type="SFLD" id="SFLDG01123">
    <property type="entry name" value="methyltransferase_(Class_B)"/>
    <property type="match status" value="1"/>
</dbReference>
<dbReference type="Gene3D" id="3.20.20.70">
    <property type="entry name" value="Aldolase class I"/>
    <property type="match status" value="1"/>
</dbReference>
<dbReference type="PROSITE" id="PS01278">
    <property type="entry name" value="MTTASE_RADICAL"/>
    <property type="match status" value="1"/>
</dbReference>
<dbReference type="SUPFAM" id="SSF102114">
    <property type="entry name" value="Radical SAM enzymes"/>
    <property type="match status" value="1"/>
</dbReference>
<dbReference type="GO" id="GO:0031419">
    <property type="term" value="F:cobalamin binding"/>
    <property type="evidence" value="ECO:0007669"/>
    <property type="project" value="InterPro"/>
</dbReference>
<keyword evidence="5" id="KW-0949">S-adenosyl-L-methionine</keyword>
<dbReference type="InterPro" id="IPR013785">
    <property type="entry name" value="Aldolase_TIM"/>
</dbReference>
<keyword evidence="8" id="KW-0411">Iron-sulfur</keyword>
<dbReference type="GO" id="GO:0008168">
    <property type="term" value="F:methyltransferase activity"/>
    <property type="evidence" value="ECO:0007669"/>
    <property type="project" value="UniProtKB-KW"/>
</dbReference>
<evidence type="ECO:0000259" key="10">
    <source>
        <dbReference type="PROSITE" id="PS51918"/>
    </source>
</evidence>
<keyword evidence="7" id="KW-0408">Iron</keyword>
<dbReference type="OrthoDB" id="9762608at2"/>
<dbReference type="AlphaFoldDB" id="A0A0M4DHL0"/>
<dbReference type="Gene3D" id="3.40.50.280">
    <property type="entry name" value="Cobalamin-binding domain"/>
    <property type="match status" value="1"/>
</dbReference>
<dbReference type="InterPro" id="IPR051198">
    <property type="entry name" value="BchE-like"/>
</dbReference>
<dbReference type="InterPro" id="IPR034466">
    <property type="entry name" value="Methyltransferase_Class_B"/>
</dbReference>
<dbReference type="SFLD" id="SFLDG01082">
    <property type="entry name" value="B12-binding_domain_containing"/>
    <property type="match status" value="1"/>
</dbReference>
<reference evidence="11 12" key="1">
    <citation type="submission" date="2015-07" db="EMBL/GenBank/DDBJ databases">
        <title>Isolation and Genomic Characterization of a Novel Halophilic Metal-Reducing Deltaproteobacterium from the Deep Subsurface.</title>
        <authorList>
            <person name="Badalamenti J.P."/>
            <person name="Summers Z.M."/>
            <person name="Gralnick J.A."/>
            <person name="Bond D.R."/>
        </authorList>
    </citation>
    <scope>NUCLEOTIDE SEQUENCE [LARGE SCALE GENOMIC DNA]</scope>
    <source>
        <strain evidence="11 12">WTL</strain>
    </source>
</reference>
<dbReference type="Proteomes" id="UP000057158">
    <property type="component" value="Chromosome"/>
</dbReference>
<dbReference type="SMART" id="SM00729">
    <property type="entry name" value="Elp3"/>
    <property type="match status" value="1"/>
</dbReference>
<dbReference type="InterPro" id="IPR058240">
    <property type="entry name" value="rSAM_sf"/>
</dbReference>
<evidence type="ECO:0000313" key="11">
    <source>
        <dbReference type="EMBL" id="ALC16295.1"/>
    </source>
</evidence>
<dbReference type="PANTHER" id="PTHR43409">
    <property type="entry name" value="ANAEROBIC MAGNESIUM-PROTOPORPHYRIN IX MONOMETHYL ESTER CYCLASE-RELATED"/>
    <property type="match status" value="1"/>
</dbReference>
<keyword evidence="12" id="KW-1185">Reference proteome</keyword>
<comment type="cofactor">
    <cofactor evidence="1">
        <name>[4Fe-4S] cluster</name>
        <dbReference type="ChEBI" id="CHEBI:49883"/>
    </cofactor>
</comment>
<keyword evidence="4 11" id="KW-0808">Transferase</keyword>
<evidence type="ECO:0000256" key="2">
    <source>
        <dbReference type="ARBA" id="ARBA00022485"/>
    </source>
</evidence>
<evidence type="ECO:0000256" key="1">
    <source>
        <dbReference type="ARBA" id="ARBA00001966"/>
    </source>
</evidence>
<keyword evidence="2" id="KW-0004">4Fe-4S</keyword>
<organism evidence="11 12">
    <name type="scientific">Desulfuromonas soudanensis</name>
    <dbReference type="NCBI Taxonomy" id="1603606"/>
    <lineage>
        <taxon>Bacteria</taxon>
        <taxon>Pseudomonadati</taxon>
        <taxon>Thermodesulfobacteriota</taxon>
        <taxon>Desulfuromonadia</taxon>
        <taxon>Desulfuromonadales</taxon>
        <taxon>Desulfuromonadaceae</taxon>
        <taxon>Desulfuromonas</taxon>
    </lineage>
</organism>
<dbReference type="GO" id="GO:0032259">
    <property type="term" value="P:methylation"/>
    <property type="evidence" value="ECO:0007669"/>
    <property type="project" value="UniProtKB-KW"/>
</dbReference>
<evidence type="ECO:0000256" key="8">
    <source>
        <dbReference type="ARBA" id="ARBA00023014"/>
    </source>
</evidence>
<evidence type="ECO:0000256" key="7">
    <source>
        <dbReference type="ARBA" id="ARBA00023004"/>
    </source>
</evidence>